<dbReference type="EMBL" id="MN739575">
    <property type="protein sequence ID" value="QHT13668.1"/>
    <property type="molecule type" value="Genomic_DNA"/>
</dbReference>
<proteinExistence type="predicted"/>
<accession>A0A6C0DA06</accession>
<organism evidence="2">
    <name type="scientific">viral metagenome</name>
    <dbReference type="NCBI Taxonomy" id="1070528"/>
    <lineage>
        <taxon>unclassified sequences</taxon>
        <taxon>metagenomes</taxon>
        <taxon>organismal metagenomes</taxon>
    </lineage>
</organism>
<protein>
    <submittedName>
        <fullName evidence="2">Uncharacterized protein</fullName>
    </submittedName>
</protein>
<sequence>MDPVTPVASVIGSAETKERKARAALQELGAEIADRCASALEQRPTMQLALQKLIDPIVRHILNTIFPWVVGVAVLFLILLICTVVTCVIVLRSAPGSTYTVSK</sequence>
<keyword evidence="1" id="KW-0472">Membrane</keyword>
<reference evidence="2" key="1">
    <citation type="journal article" date="2020" name="Nature">
        <title>Giant virus diversity and host interactions through global metagenomics.</title>
        <authorList>
            <person name="Schulz F."/>
            <person name="Roux S."/>
            <person name="Paez-Espino D."/>
            <person name="Jungbluth S."/>
            <person name="Walsh D.A."/>
            <person name="Denef V.J."/>
            <person name="McMahon K.D."/>
            <person name="Konstantinidis K.T."/>
            <person name="Eloe-Fadrosh E.A."/>
            <person name="Kyrpides N.C."/>
            <person name="Woyke T."/>
        </authorList>
    </citation>
    <scope>NUCLEOTIDE SEQUENCE</scope>
    <source>
        <strain evidence="2">GVMAG-M-3300023174-132</strain>
    </source>
</reference>
<dbReference type="AlphaFoldDB" id="A0A6C0DA06"/>
<keyword evidence="1" id="KW-0812">Transmembrane</keyword>
<keyword evidence="1" id="KW-1133">Transmembrane helix</keyword>
<evidence type="ECO:0000256" key="1">
    <source>
        <dbReference type="SAM" id="Phobius"/>
    </source>
</evidence>
<feature type="transmembrane region" description="Helical" evidence="1">
    <location>
        <begin position="65"/>
        <end position="91"/>
    </location>
</feature>
<name>A0A6C0DA06_9ZZZZ</name>
<evidence type="ECO:0000313" key="2">
    <source>
        <dbReference type="EMBL" id="QHT13668.1"/>
    </source>
</evidence>